<dbReference type="AlphaFoldDB" id="A0A8J9URZ5"/>
<sequence>MGTENSKPEKIHAGSVKNLNDGRTEMAIEQALEQQRKMYEEKFEKLVKSQLRSETTVSHNINRDSNTPNIPQNPTNSSIGPLYPNLNVMTNNTIGNRQTVHHDLHKNHPRVLNTYEFQFSPAVPSAPAESDNYVDVTRTKQNNSNGAIPKSRFSPAVPSTPAKSVNDVDVTRTKQINNKGAIPKSRIFYNEKNKNNDSQCVNCVTCSSTLGLQIYQCNSGHSSCSQCRFLKKCCGICSRLITDMRNITLETFIAELQININDDERVKCPNTKDGCCLSFKKDAMEEHLKECPYKDIDCPLLKIFGICKWQGKVNHLLQHFKDLHPEHCFADVDKEMKILDAETEFYNVYFVNIGSFNFLIHIKRDLQKTIYMTATLFGTKFSALKWTYEFQVYNKKEPRRKFTYIDICNSFVTPAVELFEAGCCAVLDKQYGQSFFNNNELTYKFYIKKKIDSKKNMQKN</sequence>
<dbReference type="InterPro" id="IPR018121">
    <property type="entry name" value="7-in-absentia-prot_TRAF-dom"/>
</dbReference>
<feature type="domain" description="SIAH-type" evidence="8">
    <location>
        <begin position="263"/>
        <end position="325"/>
    </location>
</feature>
<dbReference type="Pfam" id="PF03145">
    <property type="entry name" value="Sina_TRAF"/>
    <property type="match status" value="1"/>
</dbReference>
<feature type="region of interest" description="Disordered" evidence="7">
    <location>
        <begin position="139"/>
        <end position="166"/>
    </location>
</feature>
<dbReference type="InterPro" id="IPR013010">
    <property type="entry name" value="Znf_SIAH"/>
</dbReference>
<keyword evidence="6" id="KW-0833">Ubl conjugation pathway</keyword>
<dbReference type="GO" id="GO:0043161">
    <property type="term" value="P:proteasome-mediated ubiquitin-dependent protein catabolic process"/>
    <property type="evidence" value="ECO:0007669"/>
    <property type="project" value="TreeGrafter"/>
</dbReference>
<comment type="domain">
    <text evidence="6">The SBD domain (substrate-binding domain) mediates the interaction with substrate proteins. It is related to the TRAF family.</text>
</comment>
<evidence type="ECO:0000313" key="10">
    <source>
        <dbReference type="Proteomes" id="UP000838878"/>
    </source>
</evidence>
<evidence type="ECO:0000256" key="1">
    <source>
        <dbReference type="ARBA" id="ARBA00009119"/>
    </source>
</evidence>
<dbReference type="GO" id="GO:0061630">
    <property type="term" value="F:ubiquitin protein ligase activity"/>
    <property type="evidence" value="ECO:0007669"/>
    <property type="project" value="UniProtKB-EC"/>
</dbReference>
<evidence type="ECO:0000256" key="7">
    <source>
        <dbReference type="SAM" id="MobiDB-lite"/>
    </source>
</evidence>
<dbReference type="GO" id="GO:0008270">
    <property type="term" value="F:zinc ion binding"/>
    <property type="evidence" value="ECO:0007669"/>
    <property type="project" value="UniProtKB-KW"/>
</dbReference>
<gene>
    <name evidence="9" type="ORF">BINO364_LOCUS834</name>
</gene>
<dbReference type="InterPro" id="IPR013083">
    <property type="entry name" value="Znf_RING/FYVE/PHD"/>
</dbReference>
<proteinExistence type="inferred from homology"/>
<feature type="compositionally biased region" description="Polar residues" evidence="7">
    <location>
        <begin position="54"/>
        <end position="79"/>
    </location>
</feature>
<dbReference type="InterPro" id="IPR008974">
    <property type="entry name" value="TRAF-like"/>
</dbReference>
<dbReference type="OrthoDB" id="4788989at2759"/>
<keyword evidence="4 6" id="KW-0862">Zinc</keyword>
<comment type="similarity">
    <text evidence="1 6">Belongs to the SINA (Seven in absentia) family.</text>
</comment>
<comment type="catalytic activity">
    <reaction evidence="6">
        <text>S-ubiquitinyl-[E2 ubiquitin-conjugating enzyme]-L-cysteine + [acceptor protein]-L-lysine = [E2 ubiquitin-conjugating enzyme]-L-cysteine + N(6)-ubiquitinyl-[acceptor protein]-L-lysine.</text>
        <dbReference type="EC" id="2.3.2.27"/>
    </reaction>
</comment>
<dbReference type="PANTHER" id="PTHR45877:SF2">
    <property type="entry name" value="E3 UBIQUITIN-PROTEIN LIGASE SINA-RELATED"/>
    <property type="match status" value="1"/>
</dbReference>
<organism evidence="9 10">
    <name type="scientific">Brenthis ino</name>
    <name type="common">lesser marbled fritillary</name>
    <dbReference type="NCBI Taxonomy" id="405034"/>
    <lineage>
        <taxon>Eukaryota</taxon>
        <taxon>Metazoa</taxon>
        <taxon>Ecdysozoa</taxon>
        <taxon>Arthropoda</taxon>
        <taxon>Hexapoda</taxon>
        <taxon>Insecta</taxon>
        <taxon>Pterygota</taxon>
        <taxon>Neoptera</taxon>
        <taxon>Endopterygota</taxon>
        <taxon>Lepidoptera</taxon>
        <taxon>Glossata</taxon>
        <taxon>Ditrysia</taxon>
        <taxon>Papilionoidea</taxon>
        <taxon>Nymphalidae</taxon>
        <taxon>Heliconiinae</taxon>
        <taxon>Argynnini</taxon>
        <taxon>Brenthis</taxon>
    </lineage>
</organism>
<dbReference type="GO" id="GO:0031624">
    <property type="term" value="F:ubiquitin conjugating enzyme binding"/>
    <property type="evidence" value="ECO:0007669"/>
    <property type="project" value="TreeGrafter"/>
</dbReference>
<evidence type="ECO:0000256" key="5">
    <source>
        <dbReference type="PROSITE-ProRule" id="PRU00455"/>
    </source>
</evidence>
<accession>A0A8J9URZ5</accession>
<evidence type="ECO:0000256" key="6">
    <source>
        <dbReference type="RuleBase" id="RU201113"/>
    </source>
</evidence>
<dbReference type="EMBL" id="OV170221">
    <property type="protein sequence ID" value="CAH0713705.1"/>
    <property type="molecule type" value="Genomic_DNA"/>
</dbReference>
<dbReference type="GO" id="GO:0005737">
    <property type="term" value="C:cytoplasm"/>
    <property type="evidence" value="ECO:0007669"/>
    <property type="project" value="InterPro"/>
</dbReference>
<dbReference type="PANTHER" id="PTHR45877">
    <property type="entry name" value="E3 UBIQUITIN-PROTEIN LIGASE SIAH2"/>
    <property type="match status" value="1"/>
</dbReference>
<keyword evidence="10" id="KW-1185">Reference proteome</keyword>
<dbReference type="UniPathway" id="UPA00143"/>
<reference evidence="9" key="1">
    <citation type="submission" date="2021-12" db="EMBL/GenBank/DDBJ databases">
        <authorList>
            <person name="Martin H S."/>
        </authorList>
    </citation>
    <scope>NUCLEOTIDE SEQUENCE</scope>
</reference>
<feature type="compositionally biased region" description="Basic and acidic residues" evidence="7">
    <location>
        <begin position="1"/>
        <end position="12"/>
    </location>
</feature>
<dbReference type="SUPFAM" id="SSF49599">
    <property type="entry name" value="TRAF domain-like"/>
    <property type="match status" value="1"/>
</dbReference>
<dbReference type="PROSITE" id="PS51081">
    <property type="entry name" value="ZF_SIAH"/>
    <property type="match status" value="1"/>
</dbReference>
<dbReference type="EC" id="2.3.2.27" evidence="6"/>
<evidence type="ECO:0000256" key="3">
    <source>
        <dbReference type="ARBA" id="ARBA00022771"/>
    </source>
</evidence>
<dbReference type="InterPro" id="IPR004162">
    <property type="entry name" value="SINA-like_animal"/>
</dbReference>
<evidence type="ECO:0000259" key="8">
    <source>
        <dbReference type="PROSITE" id="PS51081"/>
    </source>
</evidence>
<evidence type="ECO:0000256" key="4">
    <source>
        <dbReference type="ARBA" id="ARBA00022833"/>
    </source>
</evidence>
<evidence type="ECO:0000256" key="2">
    <source>
        <dbReference type="ARBA" id="ARBA00022723"/>
    </source>
</evidence>
<dbReference type="Proteomes" id="UP000838878">
    <property type="component" value="Chromosome 1"/>
</dbReference>
<protein>
    <recommendedName>
        <fullName evidence="6">E3 ubiquitin-protein ligase</fullName>
        <ecNumber evidence="6">2.3.2.27</ecNumber>
    </recommendedName>
</protein>
<keyword evidence="2 6" id="KW-0479">Metal-binding</keyword>
<name>A0A8J9URZ5_9NEOP</name>
<feature type="region of interest" description="Disordered" evidence="7">
    <location>
        <begin position="54"/>
        <end position="82"/>
    </location>
</feature>
<feature type="non-terminal residue" evidence="9">
    <location>
        <position position="460"/>
    </location>
</feature>
<dbReference type="Gene3D" id="2.60.210.10">
    <property type="entry name" value="Apoptosis, Tumor Necrosis Factor Receptor Associated Protein 2, Chain A"/>
    <property type="match status" value="1"/>
</dbReference>
<comment type="domain">
    <text evidence="6">The RING-type zinc finger domain is essential for ubiquitin ligase activity.</text>
</comment>
<comment type="pathway">
    <text evidence="6">Protein modification; protein ubiquitination.</text>
</comment>
<comment type="function">
    <text evidence="6">E3 ubiquitin-protein ligase that mediates ubiquitination and subsequent proteasomal degradation of target proteins. E3 ubiquitin ligases accept ubiquitin from an E2 ubiquitin-conjugating enzyme in the form of a thioester and then directly transfers the ubiquitin to targeted substrates.</text>
</comment>
<dbReference type="GO" id="GO:0016567">
    <property type="term" value="P:protein ubiquitination"/>
    <property type="evidence" value="ECO:0007669"/>
    <property type="project" value="UniProtKB-UniPathway"/>
</dbReference>
<evidence type="ECO:0000313" key="9">
    <source>
        <dbReference type="EMBL" id="CAH0713705.1"/>
    </source>
</evidence>
<dbReference type="Pfam" id="PF21361">
    <property type="entry name" value="Sina_ZnF"/>
    <property type="match status" value="1"/>
</dbReference>
<feature type="region of interest" description="Disordered" evidence="7">
    <location>
        <begin position="1"/>
        <end position="22"/>
    </location>
</feature>
<keyword evidence="3 5" id="KW-0863">Zinc-finger</keyword>
<dbReference type="Gene3D" id="3.30.40.10">
    <property type="entry name" value="Zinc/RING finger domain, C3HC4 (zinc finger)"/>
    <property type="match status" value="1"/>
</dbReference>